<dbReference type="InterPro" id="IPR032710">
    <property type="entry name" value="NTF2-like_dom_sf"/>
</dbReference>
<dbReference type="AlphaFoldDB" id="A0A2C5YYK6"/>
<dbReference type="PANTHER" id="PTHR28554:SF1">
    <property type="entry name" value="LARGE RIBOSOMAL SUBUNIT PROTEIN ML45"/>
    <property type="match status" value="1"/>
</dbReference>
<dbReference type="EMBL" id="NJES01000408">
    <property type="protein sequence ID" value="PHH72590.1"/>
    <property type="molecule type" value="Genomic_DNA"/>
</dbReference>
<dbReference type="Gene3D" id="3.10.450.240">
    <property type="match status" value="1"/>
</dbReference>
<sequence>MPSWTRRPRWRAQRSTIVPTAQALHRTALEAYAAGDAELLRSICLGNHADTLITALDRRPSREAVRFTFEPKRSVWYPRLVSHIICAMDATQASEQAIVAISSRQRMERYHVGTGMVVPGSLRLQEKVEYVVLSRLVDIKSWVARPWRIWGTVAPTTLEGYYRDKIATERDMLSRAGFYKSSS</sequence>
<reference evidence="4 5" key="1">
    <citation type="submission" date="2017-06" db="EMBL/GenBank/DDBJ databases">
        <title>Ant-infecting Ophiocordyceps genomes reveal a high diversity of potential behavioral manipulation genes and a possible major role for enterotoxins.</title>
        <authorList>
            <person name="De Bekker C."/>
            <person name="Evans H.C."/>
            <person name="Brachmann A."/>
            <person name="Hughes D.P."/>
        </authorList>
    </citation>
    <scope>NUCLEOTIDE SEQUENCE [LARGE SCALE GENOMIC DNA]</scope>
    <source>
        <strain evidence="4 5">Map16</strain>
    </source>
</reference>
<keyword evidence="3" id="KW-0496">Mitochondrion</keyword>
<dbReference type="STRING" id="2004952.A0A2C5YYK6"/>
<gene>
    <name evidence="4" type="ORF">CDD80_4427</name>
</gene>
<accession>A0A2C5YYK6</accession>
<dbReference type="GO" id="GO:0005739">
    <property type="term" value="C:mitochondrion"/>
    <property type="evidence" value="ECO:0007669"/>
    <property type="project" value="UniProtKB-SubCell"/>
</dbReference>
<dbReference type="InterPro" id="IPR051975">
    <property type="entry name" value="mtLSU_mL45"/>
</dbReference>
<dbReference type="PANTHER" id="PTHR28554">
    <property type="entry name" value="39S RIBOSOMAL PROTEIN L45, MITOCHONDRIAL"/>
    <property type="match status" value="1"/>
</dbReference>
<evidence type="ECO:0000256" key="2">
    <source>
        <dbReference type="ARBA" id="ARBA00022946"/>
    </source>
</evidence>
<evidence type="ECO:0000256" key="1">
    <source>
        <dbReference type="ARBA" id="ARBA00004173"/>
    </source>
</evidence>
<name>A0A2C5YYK6_9HYPO</name>
<evidence type="ECO:0000313" key="4">
    <source>
        <dbReference type="EMBL" id="PHH72590.1"/>
    </source>
</evidence>
<keyword evidence="2" id="KW-0809">Transit peptide</keyword>
<organism evidence="4 5">
    <name type="scientific">Ophiocordyceps camponoti-rufipedis</name>
    <dbReference type="NCBI Taxonomy" id="2004952"/>
    <lineage>
        <taxon>Eukaryota</taxon>
        <taxon>Fungi</taxon>
        <taxon>Dikarya</taxon>
        <taxon>Ascomycota</taxon>
        <taxon>Pezizomycotina</taxon>
        <taxon>Sordariomycetes</taxon>
        <taxon>Hypocreomycetidae</taxon>
        <taxon>Hypocreales</taxon>
        <taxon>Ophiocordycipitaceae</taxon>
        <taxon>Ophiocordyceps</taxon>
    </lineage>
</organism>
<evidence type="ECO:0000313" key="5">
    <source>
        <dbReference type="Proteomes" id="UP000226431"/>
    </source>
</evidence>
<protein>
    <recommendedName>
        <fullName evidence="6">Tim44-like domain-containing protein</fullName>
    </recommendedName>
</protein>
<keyword evidence="5" id="KW-1185">Reference proteome</keyword>
<comment type="caution">
    <text evidence="4">The sequence shown here is derived from an EMBL/GenBank/DDBJ whole genome shotgun (WGS) entry which is preliminary data.</text>
</comment>
<evidence type="ECO:0000256" key="3">
    <source>
        <dbReference type="ARBA" id="ARBA00023128"/>
    </source>
</evidence>
<comment type="subcellular location">
    <subcellularLocation>
        <location evidence="1">Mitochondrion</location>
    </subcellularLocation>
</comment>
<proteinExistence type="predicted"/>
<dbReference type="Proteomes" id="UP000226431">
    <property type="component" value="Unassembled WGS sequence"/>
</dbReference>
<dbReference type="SUPFAM" id="SSF54427">
    <property type="entry name" value="NTF2-like"/>
    <property type="match status" value="1"/>
</dbReference>
<dbReference type="OrthoDB" id="19619at2759"/>
<evidence type="ECO:0008006" key="6">
    <source>
        <dbReference type="Google" id="ProtNLM"/>
    </source>
</evidence>